<comment type="caution">
    <text evidence="2">The sequence shown here is derived from an EMBL/GenBank/DDBJ whole genome shotgun (WGS) entry which is preliminary data.</text>
</comment>
<dbReference type="Proteomes" id="UP001491691">
    <property type="component" value="Unassembled WGS sequence"/>
</dbReference>
<gene>
    <name evidence="2" type="ORF">AAA073_07925</name>
</gene>
<dbReference type="RefSeq" id="WP_349189228.1">
    <property type="nucleotide sequence ID" value="NZ_JBBNPP010000017.1"/>
</dbReference>
<name>A0ABV1J4I0_9FIRM</name>
<dbReference type="EMBL" id="JBBNPP010000017">
    <property type="protein sequence ID" value="MEQ3347358.1"/>
    <property type="molecule type" value="Genomic_DNA"/>
</dbReference>
<evidence type="ECO:0000313" key="2">
    <source>
        <dbReference type="EMBL" id="MEQ3347358.1"/>
    </source>
</evidence>
<protein>
    <submittedName>
        <fullName evidence="2">Uncharacterized protein</fullName>
    </submittedName>
</protein>
<keyword evidence="1" id="KW-0732">Signal</keyword>
<evidence type="ECO:0000256" key="1">
    <source>
        <dbReference type="SAM" id="SignalP"/>
    </source>
</evidence>
<evidence type="ECO:0000313" key="3">
    <source>
        <dbReference type="Proteomes" id="UP001491691"/>
    </source>
</evidence>
<organism evidence="2 3">
    <name type="scientific">Peptoniphilus senegalensis</name>
    <dbReference type="NCBI Taxonomy" id="1465757"/>
    <lineage>
        <taxon>Bacteria</taxon>
        <taxon>Bacillati</taxon>
        <taxon>Bacillota</taxon>
        <taxon>Tissierellia</taxon>
        <taxon>Tissierellales</taxon>
        <taxon>Peptoniphilaceae</taxon>
        <taxon>Peptoniphilus</taxon>
    </lineage>
</organism>
<sequence length="148" mass="16358">MNKNFKKSTIILFSVSILASSIPVFAQSKNTEALPEINDCVNFKEKNYNGSLANSILEKNFDEDLLTDEESKLLDYLVSKETKSTEEKEEILEVLKTFNDPYLRSVKKVISVDKAGKALNIVIDLALLATGEGGLANAGIKKLKKNMA</sequence>
<proteinExistence type="predicted"/>
<reference evidence="2 3" key="1">
    <citation type="submission" date="2024-04" db="EMBL/GenBank/DDBJ databases">
        <title>Human intestinal bacterial collection.</title>
        <authorList>
            <person name="Pauvert C."/>
            <person name="Hitch T.C.A."/>
            <person name="Clavel T."/>
        </authorList>
    </citation>
    <scope>NUCLEOTIDE SEQUENCE [LARGE SCALE GENOMIC DNA]</scope>
    <source>
        <strain evidence="2 3">CLA-SR-H019</strain>
    </source>
</reference>
<feature type="signal peptide" evidence="1">
    <location>
        <begin position="1"/>
        <end position="26"/>
    </location>
</feature>
<accession>A0ABV1J4I0</accession>
<keyword evidence="3" id="KW-1185">Reference proteome</keyword>
<feature type="chain" id="PRO_5047143341" evidence="1">
    <location>
        <begin position="27"/>
        <end position="148"/>
    </location>
</feature>